<keyword evidence="3" id="KW-1185">Reference proteome</keyword>
<dbReference type="Proteomes" id="UP000319576">
    <property type="component" value="Chromosome"/>
</dbReference>
<reference evidence="2 3" key="1">
    <citation type="submission" date="2019-02" db="EMBL/GenBank/DDBJ databases">
        <title>Deep-cultivation of Planctomycetes and their phenomic and genomic characterization uncovers novel biology.</title>
        <authorList>
            <person name="Wiegand S."/>
            <person name="Jogler M."/>
            <person name="Boedeker C."/>
            <person name="Pinto D."/>
            <person name="Vollmers J."/>
            <person name="Rivas-Marin E."/>
            <person name="Kohn T."/>
            <person name="Peeters S.H."/>
            <person name="Heuer A."/>
            <person name="Rast P."/>
            <person name="Oberbeckmann S."/>
            <person name="Bunk B."/>
            <person name="Jeske O."/>
            <person name="Meyerdierks A."/>
            <person name="Storesund J.E."/>
            <person name="Kallscheuer N."/>
            <person name="Luecker S."/>
            <person name="Lage O.M."/>
            <person name="Pohl T."/>
            <person name="Merkel B.J."/>
            <person name="Hornburger P."/>
            <person name="Mueller R.-W."/>
            <person name="Bruemmer F."/>
            <person name="Labrenz M."/>
            <person name="Spormann A.M."/>
            <person name="Op den Camp H."/>
            <person name="Overmann J."/>
            <person name="Amann R."/>
            <person name="Jetten M.S.M."/>
            <person name="Mascher T."/>
            <person name="Medema M.H."/>
            <person name="Devos D.P."/>
            <person name="Kaster A.-K."/>
            <person name="Ovreas L."/>
            <person name="Rohde M."/>
            <person name="Galperin M.Y."/>
            <person name="Jogler C."/>
        </authorList>
    </citation>
    <scope>NUCLEOTIDE SEQUENCE [LARGE SCALE GENOMIC DNA]</scope>
    <source>
        <strain evidence="2 3">ETA_A1</strain>
    </source>
</reference>
<evidence type="ECO:0000313" key="3">
    <source>
        <dbReference type="Proteomes" id="UP000319576"/>
    </source>
</evidence>
<gene>
    <name evidence="2" type="ORF">ETAA1_33050</name>
</gene>
<evidence type="ECO:0000313" key="2">
    <source>
        <dbReference type="EMBL" id="QDU21338.1"/>
    </source>
</evidence>
<protein>
    <submittedName>
        <fullName evidence="2">Uncharacterized protein</fullName>
    </submittedName>
</protein>
<proteinExistence type="predicted"/>
<organism evidence="2 3">
    <name type="scientific">Urbifossiella limnaea</name>
    <dbReference type="NCBI Taxonomy" id="2528023"/>
    <lineage>
        <taxon>Bacteria</taxon>
        <taxon>Pseudomonadati</taxon>
        <taxon>Planctomycetota</taxon>
        <taxon>Planctomycetia</taxon>
        <taxon>Gemmatales</taxon>
        <taxon>Gemmataceae</taxon>
        <taxon>Urbifossiella</taxon>
    </lineage>
</organism>
<accession>A0A517XV06</accession>
<sequence>MIVIPRGLARSFRALLRKCVAGRPRGPAPVVVLECRAGTLTVWAQTADAALGYTAATPSDDGVLVVPVTVLAAVEGAGDDPAELTVGTTLRGEARWVDRGVPGTHPFDAILPGKQHRPPASPTDWHPVPPEFLTALYECGRTTARESGRYALSRVQVRGTAGHVVGTDGRTALVWGGFDLPLPDDLLVPALSVFGTRELAAASPVRIGRTAAHLVVAAGPWRVFLPADAGGRYPDVAGVVPRTAPAVAGIDDRDAAELTGRLPGLPGGDAEGKPVTLDLDGGVVVRARDDATGAVESVRLERSPSTGPRARVVIDRRVLARALGLGCVTVRVAPDKPVVFEGGGRTVITVALDPALAAATDPAATTPDTTPNSTRIERRTAVGHETNGHTPNGRHDPPAADPPDLLAAAEELRAAVADALVKAGRLVAALKSRKREQRVLGQVWTSLKALNLGPGGGP</sequence>
<evidence type="ECO:0000256" key="1">
    <source>
        <dbReference type="SAM" id="MobiDB-lite"/>
    </source>
</evidence>
<dbReference type="KEGG" id="uli:ETAA1_33050"/>
<feature type="region of interest" description="Disordered" evidence="1">
    <location>
        <begin position="359"/>
        <end position="378"/>
    </location>
</feature>
<dbReference type="AlphaFoldDB" id="A0A517XV06"/>
<dbReference type="EMBL" id="CP036273">
    <property type="protein sequence ID" value="QDU21338.1"/>
    <property type="molecule type" value="Genomic_DNA"/>
</dbReference>
<feature type="compositionally biased region" description="Low complexity" evidence="1">
    <location>
        <begin position="359"/>
        <end position="371"/>
    </location>
</feature>
<dbReference type="RefSeq" id="WP_202920171.1">
    <property type="nucleotide sequence ID" value="NZ_CP036273.1"/>
</dbReference>
<name>A0A517XV06_9BACT</name>